<gene>
    <name evidence="2" type="ORF">BBCT_1086</name>
</gene>
<organism evidence="2 3">
    <name type="scientific">Bifidobacterium catenulatum DSM 16992 = JCM 1194 = LMG 11043</name>
    <dbReference type="NCBI Taxonomy" id="566552"/>
    <lineage>
        <taxon>Bacteria</taxon>
        <taxon>Bacillati</taxon>
        <taxon>Actinomycetota</taxon>
        <taxon>Actinomycetes</taxon>
        <taxon>Bifidobacteriales</taxon>
        <taxon>Bifidobacteriaceae</taxon>
        <taxon>Bifidobacterium</taxon>
    </lineage>
</organism>
<name>A0ABN5V1Y2_9BIFI</name>
<dbReference type="EMBL" id="AP012325">
    <property type="protein sequence ID" value="BAR02054.1"/>
    <property type="molecule type" value="Genomic_DNA"/>
</dbReference>
<dbReference type="Gene3D" id="3.40.50.150">
    <property type="entry name" value="Vaccinia Virus protein VP39"/>
    <property type="match status" value="1"/>
</dbReference>
<reference evidence="2 3" key="1">
    <citation type="submission" date="2012-02" db="EMBL/GenBank/DDBJ databases">
        <title>Complete genome sequence of Bifidobacterium catenulatum JCM 1194.</title>
        <authorList>
            <person name="Toh H."/>
            <person name="Oshima K."/>
            <person name="Morita H."/>
            <person name="Hattori M."/>
        </authorList>
    </citation>
    <scope>NUCLEOTIDE SEQUENCE [LARGE SCALE GENOMIC DNA]</scope>
    <source>
        <strain evidence="2 3">JCM 1194</strain>
    </source>
</reference>
<evidence type="ECO:0000313" key="3">
    <source>
        <dbReference type="Proteomes" id="UP000035061"/>
    </source>
</evidence>
<keyword evidence="2" id="KW-0378">Hydrolase</keyword>
<dbReference type="InterPro" id="IPR011639">
    <property type="entry name" value="MethylTrfase_TaqI-like_dom"/>
</dbReference>
<accession>A0ABN5V1Y2</accession>
<dbReference type="GeneID" id="45582983"/>
<dbReference type="RefSeq" id="WP_003834532.1">
    <property type="nucleotide sequence ID" value="NZ_ABXY01000011.1"/>
</dbReference>
<protein>
    <submittedName>
        <fullName evidence="2">Truncated restriction system endonuclease</fullName>
    </submittedName>
</protein>
<feature type="domain" description="Type II methyltransferase M.TaqI-like" evidence="1">
    <location>
        <begin position="1"/>
        <end position="83"/>
    </location>
</feature>
<keyword evidence="2" id="KW-0540">Nuclease</keyword>
<evidence type="ECO:0000259" key="1">
    <source>
        <dbReference type="Pfam" id="PF07669"/>
    </source>
</evidence>
<dbReference type="InterPro" id="IPR029063">
    <property type="entry name" value="SAM-dependent_MTases_sf"/>
</dbReference>
<keyword evidence="2" id="KW-0255">Endonuclease</keyword>
<proteinExistence type="predicted"/>
<dbReference type="PROSITE" id="PS00092">
    <property type="entry name" value="N6_MTASE"/>
    <property type="match status" value="1"/>
</dbReference>
<sequence>MKFDYIIGNPPYQMEDGGAGASATPVYNKFIDAVKELDPSVLSLIIPAKWYSGGKGLDQFRQEMLNDSHIRRLADYTNSLDVFPDADIAGGVCIFVRDKSYEGGGCHYSNTHNGITTKCQRKLDMFDTFIRYPLAESIIEKTTALKEITLTDFVSTQKPFGLRTYVKPSTEGELLLRYNKGVGPFRKEDVTAGFDMIDKWKIIISYLSAEHAGQPDKNGQFRILSTTEKLPPKSICTETYLVAGAFDTEAEADNYMAYLKTKFVRFLLAQVVVTQHISKASFVFVPAQDFTKQWTDEELFKKYKLTSEEIAFINNMIKEMN</sequence>
<dbReference type="Proteomes" id="UP000035061">
    <property type="component" value="Chromosome"/>
</dbReference>
<dbReference type="SUPFAM" id="SSF53335">
    <property type="entry name" value="S-adenosyl-L-methionine-dependent methyltransferases"/>
    <property type="match status" value="1"/>
</dbReference>
<dbReference type="InterPro" id="IPR002052">
    <property type="entry name" value="DNA_methylase_N6_adenine_CS"/>
</dbReference>
<dbReference type="GO" id="GO:0004519">
    <property type="term" value="F:endonuclease activity"/>
    <property type="evidence" value="ECO:0007669"/>
    <property type="project" value="UniProtKB-KW"/>
</dbReference>
<evidence type="ECO:0000313" key="2">
    <source>
        <dbReference type="EMBL" id="BAR02054.1"/>
    </source>
</evidence>
<dbReference type="Pfam" id="PF07669">
    <property type="entry name" value="Eco57I"/>
    <property type="match status" value="1"/>
</dbReference>
<keyword evidence="3" id="KW-1185">Reference proteome</keyword>